<dbReference type="RefSeq" id="WP_126998281.1">
    <property type="nucleotide sequence ID" value="NZ_JBNPXW010000003.1"/>
</dbReference>
<dbReference type="OrthoDB" id="7305499at2"/>
<protein>
    <submittedName>
        <fullName evidence="2">Uncharacterized protein</fullName>
    </submittedName>
</protein>
<evidence type="ECO:0000256" key="1">
    <source>
        <dbReference type="SAM" id="MobiDB-lite"/>
    </source>
</evidence>
<evidence type="ECO:0000313" key="3">
    <source>
        <dbReference type="Proteomes" id="UP000280346"/>
    </source>
</evidence>
<evidence type="ECO:0000313" key="2">
    <source>
        <dbReference type="EMBL" id="RUQ71475.1"/>
    </source>
</evidence>
<gene>
    <name evidence="2" type="ORF">EJ913_12570</name>
</gene>
<name>A0A433J9M3_9PROT</name>
<dbReference type="AlphaFoldDB" id="A0A433J9M3"/>
<feature type="compositionally biased region" description="Low complexity" evidence="1">
    <location>
        <begin position="289"/>
        <end position="298"/>
    </location>
</feature>
<feature type="region of interest" description="Disordered" evidence="1">
    <location>
        <begin position="250"/>
        <end position="306"/>
    </location>
</feature>
<organism evidence="2 3">
    <name type="scientific">Azospirillum doebereinerae</name>
    <dbReference type="NCBI Taxonomy" id="92933"/>
    <lineage>
        <taxon>Bacteria</taxon>
        <taxon>Pseudomonadati</taxon>
        <taxon>Pseudomonadota</taxon>
        <taxon>Alphaproteobacteria</taxon>
        <taxon>Rhodospirillales</taxon>
        <taxon>Azospirillaceae</taxon>
        <taxon>Azospirillum</taxon>
    </lineage>
</organism>
<proteinExistence type="predicted"/>
<comment type="caution">
    <text evidence="2">The sequence shown here is derived from an EMBL/GenBank/DDBJ whole genome shotgun (WGS) entry which is preliminary data.</text>
</comment>
<accession>A0A433J9M3</accession>
<dbReference type="EMBL" id="RZIJ01000008">
    <property type="protein sequence ID" value="RUQ71475.1"/>
    <property type="molecule type" value="Genomic_DNA"/>
</dbReference>
<dbReference type="Proteomes" id="UP000280346">
    <property type="component" value="Unassembled WGS sequence"/>
</dbReference>
<reference evidence="2 3" key="1">
    <citation type="submission" date="2018-12" db="EMBL/GenBank/DDBJ databases">
        <authorList>
            <person name="Yang Y."/>
        </authorList>
    </citation>
    <scope>NUCLEOTIDE SEQUENCE [LARGE SCALE GENOMIC DNA]</scope>
    <source>
        <strain evidence="2 3">GSF71</strain>
    </source>
</reference>
<keyword evidence="3" id="KW-1185">Reference proteome</keyword>
<feature type="compositionally biased region" description="Low complexity" evidence="1">
    <location>
        <begin position="257"/>
        <end position="282"/>
    </location>
</feature>
<sequence length="361" mass="36856">MANNTIGSFASTATVSQWKAVSTGKNGADMAATATGAKGDVVSVSKLGQALTGAAADVFKHLDSKARDMLGGFVANGSMTADDVALGLRSLATSAAFGRFSRERPQDDQDRAGAAAQTALDNAFLKKTKALDDLNQRVSDVTRRYEGKEISAEEMNALMPDVRGISAGINAEQKKALGGETDAIQTGLVNTGLSKNMAMFSKLSFGQSEDGLLSLDDAKGSAAAQKLSSLGFSPVNYRDALEQYASELDIPGIGRGTQPAEPAPTTATTATTSSQPAASPATTNPPPAATAAVSKPAAPIDPGNARAAASMLQAALDKGNEKASDSALSNTNKAEDAALSALTQALKTGISQEKSDQNLVI</sequence>